<protein>
    <submittedName>
        <fullName evidence="2">Uncharacterized protein</fullName>
    </submittedName>
</protein>
<reference evidence="3" key="1">
    <citation type="journal article" date="2019" name="Int. J. Syst. Evol. Microbiol.">
        <title>The Global Catalogue of Microorganisms (GCM) 10K type strain sequencing project: providing services to taxonomists for standard genome sequencing and annotation.</title>
        <authorList>
            <consortium name="The Broad Institute Genomics Platform"/>
            <consortium name="The Broad Institute Genome Sequencing Center for Infectious Disease"/>
            <person name="Wu L."/>
            <person name="Ma J."/>
        </authorList>
    </citation>
    <scope>NUCLEOTIDE SEQUENCE [LARGE SCALE GENOMIC DNA]</scope>
    <source>
        <strain evidence="3">JCM 13002</strain>
    </source>
</reference>
<evidence type="ECO:0000313" key="2">
    <source>
        <dbReference type="EMBL" id="GAA1114296.1"/>
    </source>
</evidence>
<gene>
    <name evidence="2" type="ORF">GCM10009663_63690</name>
</gene>
<keyword evidence="1" id="KW-1133">Transmembrane helix</keyword>
<dbReference type="Proteomes" id="UP001499987">
    <property type="component" value="Unassembled WGS sequence"/>
</dbReference>
<keyword evidence="1" id="KW-0812">Transmembrane</keyword>
<evidence type="ECO:0000256" key="1">
    <source>
        <dbReference type="SAM" id="Phobius"/>
    </source>
</evidence>
<keyword evidence="3" id="KW-1185">Reference proteome</keyword>
<feature type="transmembrane region" description="Helical" evidence="1">
    <location>
        <begin position="41"/>
        <end position="64"/>
    </location>
</feature>
<name>A0ABP4ELA5_9ACTN</name>
<keyword evidence="1" id="KW-0472">Membrane</keyword>
<comment type="caution">
    <text evidence="2">The sequence shown here is derived from an EMBL/GenBank/DDBJ whole genome shotgun (WGS) entry which is preliminary data.</text>
</comment>
<dbReference type="RefSeq" id="WP_344627166.1">
    <property type="nucleotide sequence ID" value="NZ_BAAALD010000091.1"/>
</dbReference>
<proteinExistence type="predicted"/>
<dbReference type="EMBL" id="BAAALD010000091">
    <property type="protein sequence ID" value="GAA1114296.1"/>
    <property type="molecule type" value="Genomic_DNA"/>
</dbReference>
<evidence type="ECO:0000313" key="3">
    <source>
        <dbReference type="Proteomes" id="UP001499987"/>
    </source>
</evidence>
<accession>A0ABP4ELA5</accession>
<organism evidence="2 3">
    <name type="scientific">Kitasatospora arboriphila</name>
    <dbReference type="NCBI Taxonomy" id="258052"/>
    <lineage>
        <taxon>Bacteria</taxon>
        <taxon>Bacillati</taxon>
        <taxon>Actinomycetota</taxon>
        <taxon>Actinomycetes</taxon>
        <taxon>Kitasatosporales</taxon>
        <taxon>Streptomycetaceae</taxon>
        <taxon>Kitasatospora</taxon>
    </lineage>
</organism>
<sequence>MSTFRVACVVAVWLVVFIQAVPALARGRAPRWFRGRVASPRLWAVGAVVTAVGCTLGLLTPVWWPGPLMVLLGLGIGEWGSRAGRDRA</sequence>